<accession>D9PUT3</accession>
<dbReference type="InterPro" id="IPR000537">
    <property type="entry name" value="UbiA_prenyltransferase"/>
</dbReference>
<reference evidence="6 7" key="2">
    <citation type="journal article" date="2010" name="J. Bacteriol.">
        <title>Complete genome sequence of Methanothermobacter marburgensis, a methanoarchaeon model organism.</title>
        <authorList>
            <person name="Liesegang H."/>
            <person name="Kaster A.K."/>
            <person name="Wiezer A."/>
            <person name="Goenrich M."/>
            <person name="Wollherr A."/>
            <person name="Seedorf H."/>
            <person name="Gottschalk G."/>
            <person name="Thauer R.K."/>
        </authorList>
    </citation>
    <scope>NUCLEOTIDE SEQUENCE [LARGE SCALE GENOMIC DNA]</scope>
    <source>
        <strain evidence="7">ATCC BAA-927 / DSM 2133 / JCM 14651 / NBRC 100331 / OCM 82 / Marburg</strain>
    </source>
</reference>
<dbReference type="AlphaFoldDB" id="D9PUT3"/>
<dbReference type="KEGG" id="mmg:MTBMA_c03790"/>
<keyword evidence="2 5" id="KW-0812">Transmembrane</keyword>
<feature type="transmembrane region" description="Helical" evidence="5">
    <location>
        <begin position="54"/>
        <end position="73"/>
    </location>
</feature>
<feature type="transmembrane region" description="Helical" evidence="5">
    <location>
        <begin position="219"/>
        <end position="238"/>
    </location>
</feature>
<keyword evidence="7" id="KW-1185">Reference proteome</keyword>
<dbReference type="Proteomes" id="UP000000345">
    <property type="component" value="Chromosome"/>
</dbReference>
<dbReference type="PANTHER" id="PTHR42723">
    <property type="entry name" value="CHLOROPHYLL SYNTHASE"/>
    <property type="match status" value="1"/>
</dbReference>
<reference key="1">
    <citation type="submission" date="2009-08" db="EMBL/GenBank/DDBJ databases">
        <title>The genome sequence of Methanothermobacter marburgensis.</title>
        <authorList>
            <person name="Kaster A."/>
            <person name="Seedorf H."/>
            <person name="Goenrich M."/>
            <person name="Wiezer A."/>
            <person name="Liesegang H."/>
            <person name="Thauer R."/>
            <person name="Gottschalk G."/>
        </authorList>
    </citation>
    <scope>NUCLEOTIDE SEQUENCE</scope>
    <source>
        <strain>Marburg</strain>
    </source>
</reference>
<name>D9PUT3_METTM</name>
<protein>
    <recommendedName>
        <fullName evidence="8">Prenyltransferase</fullName>
    </recommendedName>
</protein>
<comment type="subcellular location">
    <subcellularLocation>
        <location evidence="1">Cell membrane</location>
        <topology evidence="1">Multi-pass membrane protein</topology>
    </subcellularLocation>
</comment>
<evidence type="ECO:0000256" key="4">
    <source>
        <dbReference type="ARBA" id="ARBA00023136"/>
    </source>
</evidence>
<evidence type="ECO:0000313" key="7">
    <source>
        <dbReference type="Proteomes" id="UP000000345"/>
    </source>
</evidence>
<evidence type="ECO:0000256" key="5">
    <source>
        <dbReference type="SAM" id="Phobius"/>
    </source>
</evidence>
<dbReference type="STRING" id="79929.MTBMA_c03790"/>
<dbReference type="Pfam" id="PF01040">
    <property type="entry name" value="UbiA"/>
    <property type="match status" value="1"/>
</dbReference>
<dbReference type="NCBIfam" id="NF009516">
    <property type="entry name" value="PRK12875.1"/>
    <property type="match status" value="1"/>
</dbReference>
<dbReference type="Gene3D" id="1.10.357.140">
    <property type="entry name" value="UbiA prenyltransferase"/>
    <property type="match status" value="1"/>
</dbReference>
<dbReference type="Gene3D" id="1.20.120.1780">
    <property type="entry name" value="UbiA prenyltransferase"/>
    <property type="match status" value="1"/>
</dbReference>
<dbReference type="InterPro" id="IPR050475">
    <property type="entry name" value="Prenyltransferase_related"/>
</dbReference>
<feature type="transmembrane region" description="Helical" evidence="5">
    <location>
        <begin position="28"/>
        <end position="48"/>
    </location>
</feature>
<evidence type="ECO:0000256" key="2">
    <source>
        <dbReference type="ARBA" id="ARBA00022692"/>
    </source>
</evidence>
<feature type="transmembrane region" description="Helical" evidence="5">
    <location>
        <begin position="179"/>
        <end position="198"/>
    </location>
</feature>
<dbReference type="GO" id="GO:0005886">
    <property type="term" value="C:plasma membrane"/>
    <property type="evidence" value="ECO:0007669"/>
    <property type="project" value="UniProtKB-SubCell"/>
</dbReference>
<dbReference type="PATRIC" id="fig|79929.8.peg.368"/>
<dbReference type="PaxDb" id="79929-MTBMA_c03790"/>
<dbReference type="HOGENOM" id="CLU_058976_0_0_2"/>
<sequence length="297" mass="34134">MSQMTPGSLFNSIKDYTGFLVGISRFRFWIYTGGTYVIGYTLAAKGFTDFLSPAYYIYLLYFFFPANVFIYGVNDYWDEDTDRLNPKKGSREHMLMQSERRKLRNSLLAVTGISVALMFSQKPQEAILFLGFLFLSYFYSAPPLRFKERPFLDFSSNYLYIMPGVFAYSLASGSLPEPIILLAGYCHIAAMHIFSAVPDTEYDRRAGINTTPVFMGEKAALALSAAFWLILSFITVYLTDLHPLSFLVFAYPAFSLSVLLFERIRIERVYWYLPYVNTAFGGLLFLALINHKIFHWI</sequence>
<feature type="transmembrane region" description="Helical" evidence="5">
    <location>
        <begin position="156"/>
        <end position="173"/>
    </location>
</feature>
<evidence type="ECO:0000256" key="3">
    <source>
        <dbReference type="ARBA" id="ARBA00022989"/>
    </source>
</evidence>
<evidence type="ECO:0000256" key="1">
    <source>
        <dbReference type="ARBA" id="ARBA00004651"/>
    </source>
</evidence>
<dbReference type="EMBL" id="CP001710">
    <property type="protein sequence ID" value="ADL57980.1"/>
    <property type="molecule type" value="Genomic_DNA"/>
</dbReference>
<feature type="transmembrane region" description="Helical" evidence="5">
    <location>
        <begin position="126"/>
        <end position="144"/>
    </location>
</feature>
<evidence type="ECO:0008006" key="8">
    <source>
        <dbReference type="Google" id="ProtNLM"/>
    </source>
</evidence>
<feature type="transmembrane region" description="Helical" evidence="5">
    <location>
        <begin position="244"/>
        <end position="262"/>
    </location>
</feature>
<dbReference type="GO" id="GO:0016765">
    <property type="term" value="F:transferase activity, transferring alkyl or aryl (other than methyl) groups"/>
    <property type="evidence" value="ECO:0007669"/>
    <property type="project" value="InterPro"/>
</dbReference>
<evidence type="ECO:0000313" key="6">
    <source>
        <dbReference type="EMBL" id="ADL57980.1"/>
    </source>
</evidence>
<feature type="transmembrane region" description="Helical" evidence="5">
    <location>
        <begin position="103"/>
        <end position="120"/>
    </location>
</feature>
<organism evidence="6 7">
    <name type="scientific">Methanothermobacter marburgensis (strain ATCC BAA-927 / DSM 2133 / JCM 14651 / NBRC 100331 / OCM 82 / Marburg)</name>
    <name type="common">Methanobacterium thermoautotrophicum</name>
    <dbReference type="NCBI Taxonomy" id="79929"/>
    <lineage>
        <taxon>Archaea</taxon>
        <taxon>Methanobacteriati</taxon>
        <taxon>Methanobacteriota</taxon>
        <taxon>Methanomada group</taxon>
        <taxon>Methanobacteria</taxon>
        <taxon>Methanobacteriales</taxon>
        <taxon>Methanobacteriaceae</taxon>
        <taxon>Methanothermobacter</taxon>
    </lineage>
</organism>
<gene>
    <name evidence="6" type="ordered locus">MTBMA_c03790</name>
</gene>
<feature type="transmembrane region" description="Helical" evidence="5">
    <location>
        <begin position="269"/>
        <end position="289"/>
    </location>
</feature>
<dbReference type="PANTHER" id="PTHR42723:SF1">
    <property type="entry name" value="CHLOROPHYLL SYNTHASE, CHLOROPLASTIC"/>
    <property type="match status" value="1"/>
</dbReference>
<dbReference type="CDD" id="cd13966">
    <property type="entry name" value="PT_UbiA_4"/>
    <property type="match status" value="1"/>
</dbReference>
<keyword evidence="3 5" id="KW-1133">Transmembrane helix</keyword>
<dbReference type="InterPro" id="IPR044878">
    <property type="entry name" value="UbiA_sf"/>
</dbReference>
<keyword evidence="4 5" id="KW-0472">Membrane</keyword>
<proteinExistence type="predicted"/>